<organism evidence="2 3">
    <name type="scientific">Qipengyuania atrilutea</name>
    <dbReference type="NCBI Taxonomy" id="2744473"/>
    <lineage>
        <taxon>Bacteria</taxon>
        <taxon>Pseudomonadati</taxon>
        <taxon>Pseudomonadota</taxon>
        <taxon>Alphaproteobacteria</taxon>
        <taxon>Sphingomonadales</taxon>
        <taxon>Erythrobacteraceae</taxon>
        <taxon>Qipengyuania</taxon>
    </lineage>
</organism>
<name>A0A850H4I3_9SPHN</name>
<keyword evidence="1" id="KW-1133">Transmembrane helix</keyword>
<gene>
    <name evidence="2" type="ORF">HUV48_03150</name>
</gene>
<reference evidence="2 3" key="1">
    <citation type="submission" date="2020-06" db="EMBL/GenBank/DDBJ databases">
        <title>Altererythrobacter sp. HHU K3-1.</title>
        <authorList>
            <person name="Zhang D."/>
            <person name="Xue H."/>
        </authorList>
    </citation>
    <scope>NUCLEOTIDE SEQUENCE [LARGE SCALE GENOMIC DNA]</scope>
    <source>
        <strain evidence="2 3">HHU K3-1</strain>
    </source>
</reference>
<keyword evidence="1" id="KW-0812">Transmembrane</keyword>
<protein>
    <submittedName>
        <fullName evidence="2">Uncharacterized protein</fullName>
    </submittedName>
</protein>
<feature type="transmembrane region" description="Helical" evidence="1">
    <location>
        <begin position="26"/>
        <end position="49"/>
    </location>
</feature>
<comment type="caution">
    <text evidence="2">The sequence shown here is derived from an EMBL/GenBank/DDBJ whole genome shotgun (WGS) entry which is preliminary data.</text>
</comment>
<dbReference type="Proteomes" id="UP000561438">
    <property type="component" value="Unassembled WGS sequence"/>
</dbReference>
<dbReference type="RefSeq" id="WP_176266302.1">
    <property type="nucleotide sequence ID" value="NZ_JABWGV010000001.1"/>
</dbReference>
<sequence>MENTDKTTKTTDPFASFLEKRTSGEVALLAFFAGIMLFVSGIAIGTAIADLGF</sequence>
<dbReference type="AlphaFoldDB" id="A0A850H4I3"/>
<proteinExistence type="predicted"/>
<evidence type="ECO:0000256" key="1">
    <source>
        <dbReference type="SAM" id="Phobius"/>
    </source>
</evidence>
<evidence type="ECO:0000313" key="3">
    <source>
        <dbReference type="Proteomes" id="UP000561438"/>
    </source>
</evidence>
<dbReference type="EMBL" id="JABWGV010000001">
    <property type="protein sequence ID" value="NVD44015.1"/>
    <property type="molecule type" value="Genomic_DNA"/>
</dbReference>
<evidence type="ECO:0000313" key="2">
    <source>
        <dbReference type="EMBL" id="NVD44015.1"/>
    </source>
</evidence>
<accession>A0A850H4I3</accession>
<keyword evidence="3" id="KW-1185">Reference proteome</keyword>
<keyword evidence="1" id="KW-0472">Membrane</keyword>